<feature type="domain" description="Iron hydrogenase large subunit C-terminal" evidence="2">
    <location>
        <begin position="253"/>
        <end position="464"/>
    </location>
</feature>
<accession>A0AAV9Y1V8</accession>
<protein>
    <submittedName>
        <fullName evidence="3">Fe-hydrogenase</fullName>
    </submittedName>
</protein>
<evidence type="ECO:0000259" key="2">
    <source>
        <dbReference type="Pfam" id="PF02906"/>
    </source>
</evidence>
<sequence length="560" mass="63393">MFSTTVKLANLDDYFESAQDCVVSLISDKDDSKPKIQVMKNSRVEDKQNPSGYIEKATVNVADCLACSGCVTSSEAKLLDSQNIDKFLEVVRQKKLTVVSLSNQSCVSLATHYDCDLFTVQRKLSGLFKSMGANLVINLSIAEYISLLEAREEFIFRLNKQIVGDENKILPLIISHCPGWICYAEKSLDSRVLSLLSRVRSAQQIQGVLVKTLTLEIYNQLLFLYKLRAHQYFFRFFSANLRMIFRGNFDYINESDILHVAIMPCHDKKLESTRPSLSLKIKGNDQTVPEVDIVLATEEVHELIKKSGFSSFSELPETPMDNLWLNQSFTVCELDSSPLIISKNVCKSSEYKVGNNWLIPSYFNSGSGGYCEYIIRSVVNKLSNSKKINSDEKLLFNKLKNDIMEGSIKLSTTKINYAIVYGFKAIQSMIKKLCLQKDNKNNTNMEKFHLIEVMACPSGCISGGGQILKSQETQNSSEVEKFKDSVKFIEKMDKALHDGVSINENKDITLPESIPIVETIFEYLKQVGKGTKQEDYCNLPFLRDDFISFEEKLTFSSLSW</sequence>
<dbReference type="PANTHER" id="PTHR11615">
    <property type="entry name" value="NITRATE, FORMATE, IRON DEHYDROGENASE"/>
    <property type="match status" value="1"/>
</dbReference>
<evidence type="ECO:0000313" key="3">
    <source>
        <dbReference type="EMBL" id="KAK6590834.1"/>
    </source>
</evidence>
<dbReference type="AlphaFoldDB" id="A0AAV9Y1V8"/>
<reference evidence="3 4" key="1">
    <citation type="submission" date="2023-10" db="EMBL/GenBank/DDBJ databases">
        <title>Comparative genomics analysis reveals potential genetic determinants of host preference in Cryptosporidium xiaoi.</title>
        <authorList>
            <person name="Xiao L."/>
            <person name="Li J."/>
        </authorList>
    </citation>
    <scope>NUCLEOTIDE SEQUENCE [LARGE SCALE GENOMIC DNA]</scope>
    <source>
        <strain evidence="3 4">52996</strain>
    </source>
</reference>
<gene>
    <name evidence="3" type="ORF">RS030_121994</name>
</gene>
<comment type="similarity">
    <text evidence="1">Belongs to the NARF family.</text>
</comment>
<name>A0AAV9Y1V8_9CRYT</name>
<evidence type="ECO:0000256" key="1">
    <source>
        <dbReference type="ARBA" id="ARBA00006596"/>
    </source>
</evidence>
<keyword evidence="4" id="KW-1185">Reference proteome</keyword>
<dbReference type="InterPro" id="IPR009016">
    <property type="entry name" value="Fe_hydrogenase"/>
</dbReference>
<dbReference type="InterPro" id="IPR004108">
    <property type="entry name" value="Fe_hydrogenase_lsu_C"/>
</dbReference>
<dbReference type="Pfam" id="PF02906">
    <property type="entry name" value="Fe_hyd_lg_C"/>
    <property type="match status" value="2"/>
</dbReference>
<dbReference type="EMBL" id="JAWDEY010000003">
    <property type="protein sequence ID" value="KAK6590834.1"/>
    <property type="molecule type" value="Genomic_DNA"/>
</dbReference>
<evidence type="ECO:0000313" key="4">
    <source>
        <dbReference type="Proteomes" id="UP001311799"/>
    </source>
</evidence>
<dbReference type="Gene3D" id="3.40.50.1780">
    <property type="match status" value="1"/>
</dbReference>
<dbReference type="SUPFAM" id="SSF53920">
    <property type="entry name" value="Fe-only hydrogenase"/>
    <property type="match status" value="1"/>
</dbReference>
<comment type="caution">
    <text evidence="3">The sequence shown here is derived from an EMBL/GenBank/DDBJ whole genome shotgun (WGS) entry which is preliminary data.</text>
</comment>
<dbReference type="Gene3D" id="3.40.950.10">
    <property type="entry name" value="Fe-only Hydrogenase (Larger Subunit), Chain L, domain 3"/>
    <property type="match status" value="1"/>
</dbReference>
<dbReference type="InterPro" id="IPR050340">
    <property type="entry name" value="Cytosolic_Fe-S_CAF"/>
</dbReference>
<proteinExistence type="inferred from homology"/>
<feature type="domain" description="Iron hydrogenase large subunit C-terminal" evidence="2">
    <location>
        <begin position="97"/>
        <end position="213"/>
    </location>
</feature>
<dbReference type="Proteomes" id="UP001311799">
    <property type="component" value="Unassembled WGS sequence"/>
</dbReference>
<organism evidence="3 4">
    <name type="scientific">Cryptosporidium xiaoi</name>
    <dbReference type="NCBI Taxonomy" id="659607"/>
    <lineage>
        <taxon>Eukaryota</taxon>
        <taxon>Sar</taxon>
        <taxon>Alveolata</taxon>
        <taxon>Apicomplexa</taxon>
        <taxon>Conoidasida</taxon>
        <taxon>Coccidia</taxon>
        <taxon>Eucoccidiorida</taxon>
        <taxon>Eimeriorina</taxon>
        <taxon>Cryptosporidiidae</taxon>
        <taxon>Cryptosporidium</taxon>
    </lineage>
</organism>